<dbReference type="Pfam" id="PF03190">
    <property type="entry name" value="Thioredox_DsbH"/>
    <property type="match status" value="1"/>
</dbReference>
<protein>
    <submittedName>
        <fullName evidence="2">Thioredoxin domain-containing protein</fullName>
    </submittedName>
</protein>
<dbReference type="EMBL" id="AP024488">
    <property type="protein sequence ID" value="BCS99014.1"/>
    <property type="molecule type" value="Genomic_DNA"/>
</dbReference>
<dbReference type="PANTHER" id="PTHR42899">
    <property type="entry name" value="SPERMATOGENESIS-ASSOCIATED PROTEIN 20"/>
    <property type="match status" value="1"/>
</dbReference>
<dbReference type="PANTHER" id="PTHR42899:SF1">
    <property type="entry name" value="SPERMATOGENESIS-ASSOCIATED PROTEIN 20"/>
    <property type="match status" value="1"/>
</dbReference>
<reference evidence="2 3" key="1">
    <citation type="submission" date="2021-02" db="EMBL/GenBank/DDBJ databases">
        <title>Complete genome of Desulfoluna sp. strain ASN36.</title>
        <authorList>
            <person name="Takahashi A."/>
            <person name="Kojima H."/>
            <person name="Fukui M."/>
        </authorList>
    </citation>
    <scope>NUCLEOTIDE SEQUENCE [LARGE SCALE GENOMIC DNA]</scope>
    <source>
        <strain evidence="2 3">ASN36</strain>
    </source>
</reference>
<dbReference type="CDD" id="cd02955">
    <property type="entry name" value="SSP411"/>
    <property type="match status" value="1"/>
</dbReference>
<dbReference type="InterPro" id="IPR024705">
    <property type="entry name" value="Ssp411"/>
</dbReference>
<dbReference type="InterPro" id="IPR036249">
    <property type="entry name" value="Thioredoxin-like_sf"/>
</dbReference>
<keyword evidence="3" id="KW-1185">Reference proteome</keyword>
<dbReference type="Gene3D" id="1.50.10.10">
    <property type="match status" value="2"/>
</dbReference>
<dbReference type="InterPro" id="IPR008928">
    <property type="entry name" value="6-hairpin_glycosidase_sf"/>
</dbReference>
<feature type="domain" description="Spermatogenesis-associated protein 20-like TRX" evidence="1">
    <location>
        <begin position="34"/>
        <end position="197"/>
    </location>
</feature>
<dbReference type="PIRSF" id="PIRSF006402">
    <property type="entry name" value="UCP006402_thioredoxin"/>
    <property type="match status" value="1"/>
</dbReference>
<name>A0ABN6F9I4_9BACT</name>
<dbReference type="RefSeq" id="WP_236890370.1">
    <property type="nucleotide sequence ID" value="NZ_AP024488.1"/>
</dbReference>
<dbReference type="InterPro" id="IPR004879">
    <property type="entry name" value="Ssp411-like_TRX"/>
</dbReference>
<evidence type="ECO:0000313" key="3">
    <source>
        <dbReference type="Proteomes" id="UP001320148"/>
    </source>
</evidence>
<accession>A0ABN6F9I4</accession>
<organism evidence="2 3">
    <name type="scientific">Desulfoluna limicola</name>
    <dbReference type="NCBI Taxonomy" id="2810562"/>
    <lineage>
        <taxon>Bacteria</taxon>
        <taxon>Pseudomonadati</taxon>
        <taxon>Thermodesulfobacteriota</taxon>
        <taxon>Desulfobacteria</taxon>
        <taxon>Desulfobacterales</taxon>
        <taxon>Desulfolunaceae</taxon>
        <taxon>Desulfoluna</taxon>
    </lineage>
</organism>
<dbReference type="SUPFAM" id="SSF48208">
    <property type="entry name" value="Six-hairpin glycosidases"/>
    <property type="match status" value="1"/>
</dbReference>
<proteinExistence type="predicted"/>
<evidence type="ECO:0000259" key="1">
    <source>
        <dbReference type="Pfam" id="PF03190"/>
    </source>
</evidence>
<sequence length="735" mass="80958">MTLEAQLTEKAKLRGKEYTPRTRHLNPDGTATFTNRLFLEESPYLLQHAHNPVDWHPWGEEAFALAKATNRPLFVSIGYATCHWCHVMEEESFEDIEIAEALNAHFVPVKVDREERPDIDAIYMSAVQMLTGGGGWPLNVFLTPDGKPFYGGTYFPARDGDRPPHTGFLTLLKRISEIYTTDQDKITHSANQITQALHRMGEGEGGGTLPDAQWVDTAIAMFADSYDPSFGGSKGAPKFPSTLPVTLLLRAHQRTGKDTYRRMAEHTLTAMADGGIHDQAGGGFHRYSTDVKWLVPHFEKMLYDNALLASAYVEGFLATGTPRFKKVAETTLDYLLREMESPKGGFYSATDADSLTPEGEKEEGYFFTWGRREIEAALPRATWAPVLDHFTLTGPLHFEGRYIPHIQEPASTTAQHHGITEDELETLVDEARQIMREARTARKAPLTDTKIITAWNGLALSAFAQAGRAFANPGYIDAAERTARFILDALTKDGRLHRSRLEDLGPLGFLDDYAFATAGFIDLFQATGKEAWLKAALHFQNETDRLFAAPDGGYYMTGTDGEALITREKPGFDGAIPSGNSVAAMNLFRLTTLTTDTALLKKGIATVTAFIDPRKNPAPFSGMVAALDFHLASPLALVLLLPDTETERETEALTTLASLYTPYAVTAPVREGEAFKGLELLLPITNKTTANGNPTLYPCRNGTCELPVSKPAEFGQAILGEKRLQKGQKLPPAAR</sequence>
<gene>
    <name evidence="2" type="ORF">DSLASN_46460</name>
</gene>
<dbReference type="Gene3D" id="3.40.30.10">
    <property type="entry name" value="Glutaredoxin"/>
    <property type="match status" value="1"/>
</dbReference>
<dbReference type="Proteomes" id="UP001320148">
    <property type="component" value="Chromosome"/>
</dbReference>
<evidence type="ECO:0000313" key="2">
    <source>
        <dbReference type="EMBL" id="BCS99014.1"/>
    </source>
</evidence>
<dbReference type="SUPFAM" id="SSF52833">
    <property type="entry name" value="Thioredoxin-like"/>
    <property type="match status" value="1"/>
</dbReference>
<dbReference type="InterPro" id="IPR012341">
    <property type="entry name" value="6hp_glycosidase-like_sf"/>
</dbReference>